<comment type="caution">
    <text evidence="4">Lacks conserved residue(s) required for the propagation of feature annotation.</text>
</comment>
<dbReference type="InterPro" id="IPR000859">
    <property type="entry name" value="CUB_dom"/>
</dbReference>
<gene>
    <name evidence="7" type="primary">Tll2</name>
    <name evidence="7" type="ORF">AWC38_SpisGene8857</name>
</gene>
<dbReference type="SUPFAM" id="SSF49854">
    <property type="entry name" value="Spermadhesin, CUB domain"/>
    <property type="match status" value="1"/>
</dbReference>
<dbReference type="GO" id="GO:0006508">
    <property type="term" value="P:proteolysis"/>
    <property type="evidence" value="ECO:0007669"/>
    <property type="project" value="InterPro"/>
</dbReference>
<dbReference type="SMART" id="SM00042">
    <property type="entry name" value="CUB"/>
    <property type="match status" value="1"/>
</dbReference>
<evidence type="ECO:0000256" key="4">
    <source>
        <dbReference type="PROSITE-ProRule" id="PRU00059"/>
    </source>
</evidence>
<dbReference type="InterPro" id="IPR007484">
    <property type="entry name" value="Peptidase_M28"/>
</dbReference>
<keyword evidence="3" id="KW-1015">Disulfide bond</keyword>
<comment type="cofactor">
    <cofactor evidence="1">
        <name>Zn(2+)</name>
        <dbReference type="ChEBI" id="CHEBI:29105"/>
    </cofactor>
</comment>
<comment type="caution">
    <text evidence="7">The sequence shown here is derived from an EMBL/GenBank/DDBJ whole genome shotgun (WGS) entry which is preliminary data.</text>
</comment>
<protein>
    <submittedName>
        <fullName evidence="7">Tolloid-like protein 2</fullName>
    </submittedName>
</protein>
<dbReference type="GO" id="GO:0008235">
    <property type="term" value="F:metalloexopeptidase activity"/>
    <property type="evidence" value="ECO:0007669"/>
    <property type="project" value="InterPro"/>
</dbReference>
<accession>A0A2B4SAT9</accession>
<evidence type="ECO:0000256" key="3">
    <source>
        <dbReference type="ARBA" id="ARBA00023157"/>
    </source>
</evidence>
<evidence type="ECO:0000313" key="7">
    <source>
        <dbReference type="EMBL" id="PFX26486.1"/>
    </source>
</evidence>
<dbReference type="Pfam" id="PF00431">
    <property type="entry name" value="CUB"/>
    <property type="match status" value="1"/>
</dbReference>
<dbReference type="OrthoDB" id="5972834at2759"/>
<dbReference type="Gene3D" id="3.40.630.10">
    <property type="entry name" value="Zn peptidases"/>
    <property type="match status" value="1"/>
</dbReference>
<keyword evidence="8" id="KW-1185">Reference proteome</keyword>
<dbReference type="AlphaFoldDB" id="A0A2B4SAT9"/>
<organism evidence="7 8">
    <name type="scientific">Stylophora pistillata</name>
    <name type="common">Smooth cauliflower coral</name>
    <dbReference type="NCBI Taxonomy" id="50429"/>
    <lineage>
        <taxon>Eukaryota</taxon>
        <taxon>Metazoa</taxon>
        <taxon>Cnidaria</taxon>
        <taxon>Anthozoa</taxon>
        <taxon>Hexacorallia</taxon>
        <taxon>Scleractinia</taxon>
        <taxon>Astrocoeniina</taxon>
        <taxon>Pocilloporidae</taxon>
        <taxon>Stylophora</taxon>
    </lineage>
</organism>
<reference evidence="8" key="1">
    <citation type="journal article" date="2017" name="bioRxiv">
        <title>Comparative analysis of the genomes of Stylophora pistillata and Acropora digitifera provides evidence for extensive differences between species of corals.</title>
        <authorList>
            <person name="Voolstra C.R."/>
            <person name="Li Y."/>
            <person name="Liew Y.J."/>
            <person name="Baumgarten S."/>
            <person name="Zoccola D."/>
            <person name="Flot J.-F."/>
            <person name="Tambutte S."/>
            <person name="Allemand D."/>
            <person name="Aranda M."/>
        </authorList>
    </citation>
    <scope>NUCLEOTIDE SEQUENCE [LARGE SCALE GENOMIC DNA]</scope>
</reference>
<dbReference type="InterPro" id="IPR035914">
    <property type="entry name" value="Sperma_CUB_dom_sf"/>
</dbReference>
<evidence type="ECO:0000259" key="6">
    <source>
        <dbReference type="PROSITE" id="PS01180"/>
    </source>
</evidence>
<feature type="signal peptide" evidence="5">
    <location>
        <begin position="1"/>
        <end position="23"/>
    </location>
</feature>
<evidence type="ECO:0000313" key="8">
    <source>
        <dbReference type="Proteomes" id="UP000225706"/>
    </source>
</evidence>
<dbReference type="EMBL" id="LSMT01000125">
    <property type="protein sequence ID" value="PFX26486.1"/>
    <property type="molecule type" value="Genomic_DNA"/>
</dbReference>
<feature type="chain" id="PRO_5011998891" evidence="5">
    <location>
        <begin position="24"/>
        <end position="527"/>
    </location>
</feature>
<dbReference type="SUPFAM" id="SSF53187">
    <property type="entry name" value="Zn-dependent exopeptidases"/>
    <property type="match status" value="1"/>
</dbReference>
<dbReference type="Pfam" id="PF04389">
    <property type="entry name" value="Peptidase_M28"/>
    <property type="match status" value="1"/>
</dbReference>
<comment type="similarity">
    <text evidence="2">Belongs to the peptidase M28 family. M28B subfamily.</text>
</comment>
<proteinExistence type="inferred from homology"/>
<evidence type="ECO:0000256" key="5">
    <source>
        <dbReference type="SAM" id="SignalP"/>
    </source>
</evidence>
<feature type="domain" description="CUB" evidence="6">
    <location>
        <begin position="379"/>
        <end position="492"/>
    </location>
</feature>
<evidence type="ECO:0000256" key="2">
    <source>
        <dbReference type="ARBA" id="ARBA00005634"/>
    </source>
</evidence>
<name>A0A2B4SAT9_STYPI</name>
<dbReference type="Proteomes" id="UP000225706">
    <property type="component" value="Unassembled WGS sequence"/>
</dbReference>
<dbReference type="Gene3D" id="2.60.120.290">
    <property type="entry name" value="Spermadhesin, CUB domain"/>
    <property type="match status" value="1"/>
</dbReference>
<dbReference type="PANTHER" id="PTHR12147:SF26">
    <property type="entry name" value="PEPTIDASE M28 DOMAIN-CONTAINING PROTEIN"/>
    <property type="match status" value="1"/>
</dbReference>
<dbReference type="PANTHER" id="PTHR12147">
    <property type="entry name" value="METALLOPEPTIDASE M28 FAMILY MEMBER"/>
    <property type="match status" value="1"/>
</dbReference>
<sequence>MDFHRRAIFMVVYFISVWVTADSLTMTQSLRAILNKFNNTRNVNIDPAAKQKARDYIETTFKDHALQTWTEEFKSNNDKFPGINVVGRLPGRYSGTRDDKIVLIGAHYDTVSTTPGVDDNGSGMTALLQVLKQHASPDKQKCSRDYTLLFVAFDLEENQLTVNTSCFMSGHCPCVGGKCGSHYFVQNFTQYLNNSGAGFQGAIVLETILNYNTTPNSQVFPDGLKNFFGETYRKISQNQFKGDFLALIGRSTYDRRLIDGITNSYKEDDNFLTIAMPIPNIFSSGRPEDWPEDAKKYMEDFFRSDHYHFWNAKPTLPAIFLTDSANFRGFMTKCYHNNCDNTNHVTPEMMMFLARTTDSVAKLVSNMTNEKCEMKRADCIQRNTRGNGEIVTPYHDTVYPNKLNCAWTISLDAEHKDLKLKFTSFELEESINCTADYVIIRDGIDKTAPLIGKYCGKTLPKPITASSQSLYIMFHSDDLAAFKGFKAEWNSTTTVTLNVTSSASQGYRPMMWQILGFIVFTTLAILL</sequence>
<keyword evidence="5" id="KW-0732">Signal</keyword>
<dbReference type="PROSITE" id="PS01180">
    <property type="entry name" value="CUB"/>
    <property type="match status" value="1"/>
</dbReference>
<evidence type="ECO:0000256" key="1">
    <source>
        <dbReference type="ARBA" id="ARBA00001947"/>
    </source>
</evidence>
<dbReference type="CDD" id="cd00041">
    <property type="entry name" value="CUB"/>
    <property type="match status" value="1"/>
</dbReference>
<dbReference type="InterPro" id="IPR045175">
    <property type="entry name" value="M28_fam"/>
</dbReference>
<dbReference type="FunFam" id="2.60.120.290:FF:000013">
    <property type="entry name" value="Membrane frizzled-related protein"/>
    <property type="match status" value="1"/>
</dbReference>